<accession>A0A0F9QTU5</accession>
<gene>
    <name evidence="1" type="ORF">LCGC14_0659990</name>
</gene>
<reference evidence="1" key="1">
    <citation type="journal article" date="2015" name="Nature">
        <title>Complex archaea that bridge the gap between prokaryotes and eukaryotes.</title>
        <authorList>
            <person name="Spang A."/>
            <person name="Saw J.H."/>
            <person name="Jorgensen S.L."/>
            <person name="Zaremba-Niedzwiedzka K."/>
            <person name="Martijn J."/>
            <person name="Lind A.E."/>
            <person name="van Eijk R."/>
            <person name="Schleper C."/>
            <person name="Guy L."/>
            <person name="Ettema T.J."/>
        </authorList>
    </citation>
    <scope>NUCLEOTIDE SEQUENCE</scope>
</reference>
<protein>
    <submittedName>
        <fullName evidence="1">Uncharacterized protein</fullName>
    </submittedName>
</protein>
<organism evidence="1">
    <name type="scientific">marine sediment metagenome</name>
    <dbReference type="NCBI Taxonomy" id="412755"/>
    <lineage>
        <taxon>unclassified sequences</taxon>
        <taxon>metagenomes</taxon>
        <taxon>ecological metagenomes</taxon>
    </lineage>
</organism>
<comment type="caution">
    <text evidence="1">The sequence shown here is derived from an EMBL/GenBank/DDBJ whole genome shotgun (WGS) entry which is preliminary data.</text>
</comment>
<dbReference type="AlphaFoldDB" id="A0A0F9QTU5"/>
<name>A0A0F9QTU5_9ZZZZ</name>
<dbReference type="EMBL" id="LAZR01001260">
    <property type="protein sequence ID" value="KKN47730.1"/>
    <property type="molecule type" value="Genomic_DNA"/>
</dbReference>
<proteinExistence type="predicted"/>
<evidence type="ECO:0000313" key="1">
    <source>
        <dbReference type="EMBL" id="KKN47730.1"/>
    </source>
</evidence>
<sequence length="229" mass="27675">MNEENIKRIEKKVNLLYKILLEKSYDKDYSYNQKYINGFMNELIPLFELSAEKEKIKPEIPTPEEIKKLLKDYISESEQLKKDYEKGDYLAKEKNEIITRIGDLKENIKELADIFHTHKRIEDIHQEIYETHLHWDLRKKLGLIKEQDYDSFSLIFSNLWRDLRGLLRNVRVVGRKKTEKEIIEDELAEEEECFMEEFENETGKSAITPRNIVRKEYLEWKKNLNNEIE</sequence>